<dbReference type="eggNOG" id="COG1476">
    <property type="taxonomic scope" value="Bacteria"/>
</dbReference>
<dbReference type="PANTHER" id="PTHR46558:SF4">
    <property type="entry name" value="DNA-BIDING PHAGE PROTEIN"/>
    <property type="match status" value="1"/>
</dbReference>
<accession>D3T368</accession>
<keyword evidence="1" id="KW-0238">DNA-binding</keyword>
<name>D3T368_THEIA</name>
<dbReference type="InterPro" id="IPR001387">
    <property type="entry name" value="Cro/C1-type_HTH"/>
</dbReference>
<feature type="domain" description="HTH cro/C1-type" evidence="2">
    <location>
        <begin position="5"/>
        <end position="59"/>
    </location>
</feature>
<evidence type="ECO:0000256" key="1">
    <source>
        <dbReference type="ARBA" id="ARBA00023125"/>
    </source>
</evidence>
<evidence type="ECO:0000313" key="4">
    <source>
        <dbReference type="Proteomes" id="UP000001552"/>
    </source>
</evidence>
<dbReference type="GO" id="GO:0003677">
    <property type="term" value="F:DNA binding"/>
    <property type="evidence" value="ECO:0007669"/>
    <property type="project" value="UniProtKB-KW"/>
</dbReference>
<protein>
    <submittedName>
        <fullName evidence="3">Transcriptional regulator, XRE family</fullName>
    </submittedName>
</protein>
<dbReference type="OrthoDB" id="9808239at2"/>
<gene>
    <name evidence="3" type="ordered locus">Thit_1412</name>
</gene>
<reference evidence="3" key="1">
    <citation type="submission" date="2010-02" db="EMBL/GenBank/DDBJ databases">
        <title>Complete sequence of Thermoanaerobacter italicus Ab9.</title>
        <authorList>
            <consortium name="US DOE Joint Genome Institute"/>
            <person name="Lucas S."/>
            <person name="Copeland A."/>
            <person name="Lapidus A."/>
            <person name="Cheng J.-F."/>
            <person name="Bruce D."/>
            <person name="Goodwin L."/>
            <person name="Pitluck S."/>
            <person name="Chertkov O."/>
            <person name="Detter J.C."/>
            <person name="Han C."/>
            <person name="Tapia R."/>
            <person name="Land M."/>
            <person name="Hauser L."/>
            <person name="Kyrpides N."/>
            <person name="Mikhailova N."/>
            <person name="Hemme C.L."/>
            <person name="Woyke T."/>
        </authorList>
    </citation>
    <scope>NUCLEOTIDE SEQUENCE [LARGE SCALE GENOMIC DNA]</scope>
    <source>
        <strain evidence="3">Ab9</strain>
    </source>
</reference>
<dbReference type="KEGG" id="tit:Thit_1412"/>
<dbReference type="Gene3D" id="1.10.260.40">
    <property type="entry name" value="lambda repressor-like DNA-binding domains"/>
    <property type="match status" value="1"/>
</dbReference>
<dbReference type="Proteomes" id="UP000001552">
    <property type="component" value="Chromosome"/>
</dbReference>
<proteinExistence type="predicted"/>
<dbReference type="EMBL" id="CP001936">
    <property type="protein sequence ID" value="ADD02670.1"/>
    <property type="molecule type" value="Genomic_DNA"/>
</dbReference>
<dbReference type="CDD" id="cd00093">
    <property type="entry name" value="HTH_XRE"/>
    <property type="match status" value="1"/>
</dbReference>
<dbReference type="SMART" id="SM00530">
    <property type="entry name" value="HTH_XRE"/>
    <property type="match status" value="1"/>
</dbReference>
<dbReference type="HOGENOM" id="CLU_066192_44_5_9"/>
<dbReference type="RefSeq" id="WP_004401467.1">
    <property type="nucleotide sequence ID" value="NC_013921.1"/>
</dbReference>
<keyword evidence="4" id="KW-1185">Reference proteome</keyword>
<dbReference type="PANTHER" id="PTHR46558">
    <property type="entry name" value="TRACRIPTIONAL REGULATORY PROTEIN-RELATED-RELATED"/>
    <property type="match status" value="1"/>
</dbReference>
<evidence type="ECO:0000313" key="3">
    <source>
        <dbReference type="EMBL" id="ADD02670.1"/>
    </source>
</evidence>
<organism evidence="3 4">
    <name type="scientific">Thermoanaerobacter italicus (strain DSM 9252 / Ab9)</name>
    <dbReference type="NCBI Taxonomy" id="580331"/>
    <lineage>
        <taxon>Bacteria</taxon>
        <taxon>Bacillati</taxon>
        <taxon>Bacillota</taxon>
        <taxon>Clostridia</taxon>
        <taxon>Thermoanaerobacterales</taxon>
        <taxon>Thermoanaerobacteraceae</taxon>
        <taxon>Thermoanaerobacter</taxon>
    </lineage>
</organism>
<dbReference type="PROSITE" id="PS50943">
    <property type="entry name" value="HTH_CROC1"/>
    <property type="match status" value="1"/>
</dbReference>
<dbReference type="InterPro" id="IPR010982">
    <property type="entry name" value="Lambda_DNA-bd_dom_sf"/>
</dbReference>
<sequence length="76" mass="8556">MKNKLKEIRKSLNMTGVELAKKVGVSHSLIYMIEGGYRNPSMKLAKKIAKTLGKSLDEIFFDDICHETLLKSNETA</sequence>
<evidence type="ECO:0000259" key="2">
    <source>
        <dbReference type="PROSITE" id="PS50943"/>
    </source>
</evidence>
<dbReference type="Pfam" id="PF01381">
    <property type="entry name" value="HTH_3"/>
    <property type="match status" value="1"/>
</dbReference>
<dbReference type="SUPFAM" id="SSF47413">
    <property type="entry name" value="lambda repressor-like DNA-binding domains"/>
    <property type="match status" value="1"/>
</dbReference>
<dbReference type="AlphaFoldDB" id="D3T368"/>